<keyword evidence="1" id="KW-0472">Membrane</keyword>
<dbReference type="OrthoDB" id="4083463at2759"/>
<dbReference type="GeneID" id="30962265"/>
<dbReference type="InterPro" id="IPR019433">
    <property type="entry name" value="GPI_ManTrfase_II_coact_Pga1"/>
</dbReference>
<gene>
    <name evidence="3" type="ORF">ASCRUDRAFT_105818</name>
</gene>
<protein>
    <submittedName>
        <fullName evidence="3">Uncharacterized protein</fullName>
    </submittedName>
</protein>
<keyword evidence="2" id="KW-0732">Signal</keyword>
<evidence type="ECO:0000313" key="4">
    <source>
        <dbReference type="Proteomes" id="UP000095038"/>
    </source>
</evidence>
<feature type="signal peptide" evidence="2">
    <location>
        <begin position="1"/>
        <end position="26"/>
    </location>
</feature>
<dbReference type="FunCoup" id="A0A1D2VSB3">
    <property type="interactions" value="10"/>
</dbReference>
<dbReference type="AlphaFoldDB" id="A0A1D2VSB3"/>
<dbReference type="EMBL" id="KV454475">
    <property type="protein sequence ID" value="ODV64512.1"/>
    <property type="molecule type" value="Genomic_DNA"/>
</dbReference>
<dbReference type="InParanoid" id="A0A1D2VSB3"/>
<keyword evidence="4" id="KW-1185">Reference proteome</keyword>
<dbReference type="Pfam" id="PF10333">
    <property type="entry name" value="Pga1"/>
    <property type="match status" value="1"/>
</dbReference>
<evidence type="ECO:0000313" key="3">
    <source>
        <dbReference type="EMBL" id="ODV64512.1"/>
    </source>
</evidence>
<keyword evidence="1" id="KW-0812">Transmembrane</keyword>
<feature type="chain" id="PRO_5008910589" evidence="2">
    <location>
        <begin position="27"/>
        <end position="223"/>
    </location>
</feature>
<organism evidence="3 4">
    <name type="scientific">Ascoidea rubescens DSM 1968</name>
    <dbReference type="NCBI Taxonomy" id="1344418"/>
    <lineage>
        <taxon>Eukaryota</taxon>
        <taxon>Fungi</taxon>
        <taxon>Dikarya</taxon>
        <taxon>Ascomycota</taxon>
        <taxon>Saccharomycotina</taxon>
        <taxon>Saccharomycetes</taxon>
        <taxon>Ascoideaceae</taxon>
        <taxon>Ascoidea</taxon>
    </lineage>
</organism>
<keyword evidence="1" id="KW-1133">Transmembrane helix</keyword>
<feature type="transmembrane region" description="Helical" evidence="1">
    <location>
        <begin position="202"/>
        <end position="221"/>
    </location>
</feature>
<sequence>MRSRLNHSYALLAFVVVLFSLGQARANTESIVVSLSSEQFIVTNPKEVPQYRSNSTCIANCNSINLKEVKAFTITASAHTNSEYTPATKAQQLYNYEYFAIQDEGLSNSSPDDLYNIRVCWPALYPLSLDVRYINLCLSTNCSRLVQLRYHSRFYSNNHTLMAHDLDVPINLHLVPTFSYKKDETRHYNLPIPIDLLSELRLVATIFIVCLFSSRLVYSFIKY</sequence>
<accession>A0A1D2VSB3</accession>
<dbReference type="RefSeq" id="XP_020050819.1">
    <property type="nucleotide sequence ID" value="XM_020188629.1"/>
</dbReference>
<evidence type="ECO:0000256" key="1">
    <source>
        <dbReference type="SAM" id="Phobius"/>
    </source>
</evidence>
<proteinExistence type="predicted"/>
<name>A0A1D2VSB3_9ASCO</name>
<dbReference type="Proteomes" id="UP000095038">
    <property type="component" value="Unassembled WGS sequence"/>
</dbReference>
<evidence type="ECO:0000256" key="2">
    <source>
        <dbReference type="SAM" id="SignalP"/>
    </source>
</evidence>
<reference evidence="4" key="1">
    <citation type="submission" date="2016-05" db="EMBL/GenBank/DDBJ databases">
        <title>Comparative genomics of biotechnologically important yeasts.</title>
        <authorList>
            <consortium name="DOE Joint Genome Institute"/>
            <person name="Riley R."/>
            <person name="Haridas S."/>
            <person name="Wolfe K.H."/>
            <person name="Lopes M.R."/>
            <person name="Hittinger C.T."/>
            <person name="Goker M."/>
            <person name="Salamov A."/>
            <person name="Wisecaver J."/>
            <person name="Long T.M."/>
            <person name="Aerts A.L."/>
            <person name="Barry K."/>
            <person name="Choi C."/>
            <person name="Clum A."/>
            <person name="Coughlan A.Y."/>
            <person name="Deshpande S."/>
            <person name="Douglass A.P."/>
            <person name="Hanson S.J."/>
            <person name="Klenk H.-P."/>
            <person name="Labutti K."/>
            <person name="Lapidus A."/>
            <person name="Lindquist E."/>
            <person name="Lipzen A."/>
            <person name="Meier-Kolthoff J.P."/>
            <person name="Ohm R.A."/>
            <person name="Otillar R.P."/>
            <person name="Pangilinan J."/>
            <person name="Peng Y."/>
            <person name="Rokas A."/>
            <person name="Rosa C.A."/>
            <person name="Scheuner C."/>
            <person name="Sibirny A.A."/>
            <person name="Slot J.C."/>
            <person name="Stielow J.B."/>
            <person name="Sun H."/>
            <person name="Kurtzman C.P."/>
            <person name="Blackwell M."/>
            <person name="Grigoriev I.V."/>
            <person name="Jeffries T.W."/>
        </authorList>
    </citation>
    <scope>NUCLEOTIDE SEQUENCE [LARGE SCALE GENOMIC DNA]</scope>
    <source>
        <strain evidence="4">DSM 1968</strain>
    </source>
</reference>